<feature type="domain" description="Disease resistance R13L4/SHOC-2-like LRR" evidence="8">
    <location>
        <begin position="682"/>
        <end position="1031"/>
    </location>
</feature>
<gene>
    <name evidence="9" type="ORF">DEO72_LG3g3474</name>
</gene>
<dbReference type="FunFam" id="1.10.8.430:FF:000003">
    <property type="entry name" value="Probable disease resistance protein At5g66910"/>
    <property type="match status" value="1"/>
</dbReference>
<dbReference type="FunFam" id="1.10.10.10:FF:000322">
    <property type="entry name" value="Probable disease resistance protein At1g63360"/>
    <property type="match status" value="1"/>
</dbReference>
<name>A0A4D6LJN7_VIGUN</name>
<dbReference type="InterPro" id="IPR044974">
    <property type="entry name" value="Disease_R_plants"/>
</dbReference>
<dbReference type="InterPro" id="IPR042197">
    <property type="entry name" value="Apaf_helical"/>
</dbReference>
<dbReference type="SUPFAM" id="SSF52058">
    <property type="entry name" value="L domain-like"/>
    <property type="match status" value="1"/>
</dbReference>
<evidence type="ECO:0000313" key="9">
    <source>
        <dbReference type="EMBL" id="QCD88922.1"/>
    </source>
</evidence>
<dbReference type="Gene3D" id="1.10.10.10">
    <property type="entry name" value="Winged helix-like DNA-binding domain superfamily/Winged helix DNA-binding domain"/>
    <property type="match status" value="1"/>
</dbReference>
<dbReference type="Gene3D" id="3.80.10.10">
    <property type="entry name" value="Ribonuclease Inhibitor"/>
    <property type="match status" value="1"/>
</dbReference>
<dbReference type="Gene3D" id="1.20.5.4130">
    <property type="match status" value="1"/>
</dbReference>
<keyword evidence="10" id="KW-1185">Reference proteome</keyword>
<keyword evidence="4" id="KW-0175">Coiled coil</keyword>
<dbReference type="GO" id="GO:0043531">
    <property type="term" value="F:ADP binding"/>
    <property type="evidence" value="ECO:0007669"/>
    <property type="project" value="InterPro"/>
</dbReference>
<dbReference type="FunFam" id="3.40.50.300:FF:001091">
    <property type="entry name" value="Probable disease resistance protein At1g61300"/>
    <property type="match status" value="1"/>
</dbReference>
<evidence type="ECO:0000259" key="8">
    <source>
        <dbReference type="Pfam" id="PF23598"/>
    </source>
</evidence>
<feature type="coiled-coil region" evidence="4">
    <location>
        <begin position="102"/>
        <end position="149"/>
    </location>
</feature>
<dbReference type="PRINTS" id="PR00364">
    <property type="entry name" value="DISEASERSIST"/>
</dbReference>
<dbReference type="EMBL" id="CP039347">
    <property type="protein sequence ID" value="QCD88922.1"/>
    <property type="molecule type" value="Genomic_DNA"/>
</dbReference>
<evidence type="ECO:0000259" key="7">
    <source>
        <dbReference type="Pfam" id="PF23559"/>
    </source>
</evidence>
<dbReference type="AlphaFoldDB" id="A0A4D6LJN7"/>
<dbReference type="InterPro" id="IPR027417">
    <property type="entry name" value="P-loop_NTPase"/>
</dbReference>
<keyword evidence="1" id="KW-0677">Repeat</keyword>
<feature type="domain" description="NB-ARC" evidence="5">
    <location>
        <begin position="172"/>
        <end position="352"/>
    </location>
</feature>
<evidence type="ECO:0000256" key="4">
    <source>
        <dbReference type="SAM" id="Coils"/>
    </source>
</evidence>
<dbReference type="InterPro" id="IPR036388">
    <property type="entry name" value="WH-like_DNA-bd_sf"/>
</dbReference>
<proteinExistence type="predicted"/>
<dbReference type="InterPro" id="IPR058922">
    <property type="entry name" value="WHD_DRP"/>
</dbReference>
<dbReference type="PANTHER" id="PTHR23155">
    <property type="entry name" value="DISEASE RESISTANCE PROTEIN RP"/>
    <property type="match status" value="1"/>
</dbReference>
<organism evidence="9 10">
    <name type="scientific">Vigna unguiculata</name>
    <name type="common">Cowpea</name>
    <dbReference type="NCBI Taxonomy" id="3917"/>
    <lineage>
        <taxon>Eukaryota</taxon>
        <taxon>Viridiplantae</taxon>
        <taxon>Streptophyta</taxon>
        <taxon>Embryophyta</taxon>
        <taxon>Tracheophyta</taxon>
        <taxon>Spermatophyta</taxon>
        <taxon>Magnoliopsida</taxon>
        <taxon>eudicotyledons</taxon>
        <taxon>Gunneridae</taxon>
        <taxon>Pentapetalae</taxon>
        <taxon>rosids</taxon>
        <taxon>fabids</taxon>
        <taxon>Fabales</taxon>
        <taxon>Fabaceae</taxon>
        <taxon>Papilionoideae</taxon>
        <taxon>50 kb inversion clade</taxon>
        <taxon>NPAAA clade</taxon>
        <taxon>indigoferoid/millettioid clade</taxon>
        <taxon>Phaseoleae</taxon>
        <taxon>Vigna</taxon>
    </lineage>
</organism>
<dbReference type="GO" id="GO:0098542">
    <property type="term" value="P:defense response to other organism"/>
    <property type="evidence" value="ECO:0007669"/>
    <property type="project" value="TreeGrafter"/>
</dbReference>
<dbReference type="Proteomes" id="UP000501690">
    <property type="component" value="Linkage Group LG3"/>
</dbReference>
<evidence type="ECO:0000259" key="6">
    <source>
        <dbReference type="Pfam" id="PF18052"/>
    </source>
</evidence>
<evidence type="ECO:0000256" key="2">
    <source>
        <dbReference type="ARBA" id="ARBA00022741"/>
    </source>
</evidence>
<dbReference type="SUPFAM" id="SSF52540">
    <property type="entry name" value="P-loop containing nucleoside triphosphate hydrolases"/>
    <property type="match status" value="2"/>
</dbReference>
<dbReference type="Gene3D" id="1.10.8.430">
    <property type="entry name" value="Helical domain of apoptotic protease-activating factors"/>
    <property type="match status" value="2"/>
</dbReference>
<evidence type="ECO:0000256" key="3">
    <source>
        <dbReference type="ARBA" id="ARBA00022821"/>
    </source>
</evidence>
<dbReference type="Pfam" id="PF23598">
    <property type="entry name" value="LRR_14"/>
    <property type="match status" value="1"/>
</dbReference>
<dbReference type="Pfam" id="PF00931">
    <property type="entry name" value="NB-ARC"/>
    <property type="match status" value="1"/>
</dbReference>
<dbReference type="InterPro" id="IPR041118">
    <property type="entry name" value="Rx_N"/>
</dbReference>
<protein>
    <submittedName>
        <fullName evidence="9">Disease resistance protein RPM1</fullName>
    </submittedName>
</protein>
<evidence type="ECO:0000313" key="10">
    <source>
        <dbReference type="Proteomes" id="UP000501690"/>
    </source>
</evidence>
<feature type="domain" description="Disease resistance protein winged helix" evidence="7">
    <location>
        <begin position="564"/>
        <end position="635"/>
    </location>
</feature>
<evidence type="ECO:0000259" key="5">
    <source>
        <dbReference type="Pfam" id="PF00931"/>
    </source>
</evidence>
<dbReference type="CDD" id="cd14798">
    <property type="entry name" value="RX-CC_like"/>
    <property type="match status" value="1"/>
</dbReference>
<dbReference type="InterPro" id="IPR055414">
    <property type="entry name" value="LRR_R13L4/SHOC2-like"/>
</dbReference>
<feature type="domain" description="Disease resistance N-terminal" evidence="6">
    <location>
        <begin position="5"/>
        <end position="81"/>
    </location>
</feature>
<dbReference type="PANTHER" id="PTHR23155:SF1193">
    <property type="entry name" value="DISEASE RESISTANCE PROTEIN RPP13-RELATED"/>
    <property type="match status" value="1"/>
</dbReference>
<evidence type="ECO:0000256" key="1">
    <source>
        <dbReference type="ARBA" id="ARBA00022737"/>
    </source>
</evidence>
<keyword evidence="2" id="KW-0547">Nucleotide-binding</keyword>
<dbReference type="Pfam" id="PF23559">
    <property type="entry name" value="WHD_DRP"/>
    <property type="match status" value="1"/>
</dbReference>
<reference evidence="9 10" key="1">
    <citation type="submission" date="2019-04" db="EMBL/GenBank/DDBJ databases">
        <title>An improved genome assembly and genetic linkage map for asparagus bean, Vigna unguiculata ssp. sesquipedialis.</title>
        <authorList>
            <person name="Xia Q."/>
            <person name="Zhang R."/>
            <person name="Dong Y."/>
        </authorList>
    </citation>
    <scope>NUCLEOTIDE SEQUENCE [LARGE SCALE GENOMIC DNA]</scope>
    <source>
        <tissue evidence="9">Leaf</tissue>
    </source>
</reference>
<sequence>MAESVVSFVLDHLAQLAAREANLLYGVEDRVQSLQYELQMIKELLSSTRSKKGMEHTVLNQIRDVSHLAQDVIDTFVAKVSIYKRRTILGRMLLGFGQAKLLRDVAEKIDKIKATLNEIRDNKSKYDAFKETNNQSAAEEEEEEEKERAKSLHKLRRYVEEDDVVGFVHDSKDLIKRLLEGGSNRNAVSTIGMGGLGKTTLARKVYNSTQVKQHFKCRAWVYVSNECRVKELLLGLLKHLKPNFEQQRRGNKKGKKGTGDISSLSEEEMKKLVRECLERERYLVVVDDLWKRKDWDEVQDAFPDNNRGSRILITSRLKEVAFHTAHDVPHYLQFLNEEESWELFRRKVFRGEDYPSDLEPLGKQMVKSCRGLPLSIIVLAGLLANKEKSQREWSKVVGHVNWYLTRDETQVKDIDLKLSYDNLPRRLKPCFLYLGIFLEDCEIPVRPLLQKWVAEGFRQDTGNRDPEDVAEDYLKVFRGEDYPSDLEPLGKQMVKSCRGLPLSIIVLAGLLANKEKSHREWSKVVGHVNWYLTRDETQVKDIVLKLSYDNLPRRLKPCFLYLGIFLEDCEIPVRPLLQKWVAEGFIQDTGNRDPEDVAEDYLYELVDRSLVQVARVDTNGDVKAIQVHDLLRDLCISESKEDKVFEVCTDNNILIPTKPRRLSIHNSMGHYISSSNNDHSCIRSLFFFGPDYSVRGREWKWLLDNFKLIRVLEFVPHSCGKIHSDIGNFIHLRYLRIDSYCVTFVPDSILNLWNLQTIDLGISRRNIPTSFPIKMWKLKHLRHLNTRGPMKLRGSCSESTEKMWNLQSIPALLLNRQAISLIKKGTFPNLKRIGLKVASRNKGEFPILLQSLLQLSNLNNLEIVLRDRHDKGIEDSVEESVERNNGCKPQELLQSLEQFSSLTVLSIDNCLDLLTCAVTLPPNVTELTLSEIRCINDDGMNGLGNHTKLKILRLCGDNVPYENSFDLNCVEGNFPHLEVFEMEFLAVGKWKLGNGAMSRLNSLLIYRCGRLDDLPSELWCLSELKKVQVTEPSEQLTHILRNLELNNGIQLVMEDDLDRIYSYENLFWRNLLGRTL</sequence>
<accession>A0A4D6LJN7</accession>
<dbReference type="Gene3D" id="3.40.50.300">
    <property type="entry name" value="P-loop containing nucleotide triphosphate hydrolases"/>
    <property type="match status" value="1"/>
</dbReference>
<keyword evidence="3" id="KW-0611">Plant defense</keyword>
<dbReference type="InterPro" id="IPR032675">
    <property type="entry name" value="LRR_dom_sf"/>
</dbReference>
<dbReference type="Pfam" id="PF18052">
    <property type="entry name" value="Rx_N"/>
    <property type="match status" value="1"/>
</dbReference>
<dbReference type="InterPro" id="IPR038005">
    <property type="entry name" value="RX-like_CC"/>
</dbReference>
<dbReference type="InterPro" id="IPR002182">
    <property type="entry name" value="NB-ARC"/>
</dbReference>